<keyword evidence="3 8" id="KW-0812">Transmembrane</keyword>
<feature type="region of interest" description="Disordered" evidence="7">
    <location>
        <begin position="615"/>
        <end position="668"/>
    </location>
</feature>
<dbReference type="AlphaFoldDB" id="A0AAE1LGQ1"/>
<feature type="region of interest" description="Disordered" evidence="7">
    <location>
        <begin position="495"/>
        <end position="560"/>
    </location>
</feature>
<keyword evidence="11" id="KW-1185">Reference proteome</keyword>
<feature type="region of interest" description="Disordered" evidence="7">
    <location>
        <begin position="392"/>
        <end position="471"/>
    </location>
</feature>
<feature type="region of interest" description="Disordered" evidence="7">
    <location>
        <begin position="572"/>
        <end position="591"/>
    </location>
</feature>
<feature type="transmembrane region" description="Helical" evidence="8">
    <location>
        <begin position="229"/>
        <end position="248"/>
    </location>
</feature>
<organism evidence="10 11">
    <name type="scientific">Frankliniella fusca</name>
    <dbReference type="NCBI Taxonomy" id="407009"/>
    <lineage>
        <taxon>Eukaryota</taxon>
        <taxon>Metazoa</taxon>
        <taxon>Ecdysozoa</taxon>
        <taxon>Arthropoda</taxon>
        <taxon>Hexapoda</taxon>
        <taxon>Insecta</taxon>
        <taxon>Pterygota</taxon>
        <taxon>Neoptera</taxon>
        <taxon>Paraneoptera</taxon>
        <taxon>Thysanoptera</taxon>
        <taxon>Terebrantia</taxon>
        <taxon>Thripoidea</taxon>
        <taxon>Thripidae</taxon>
        <taxon>Frankliniella</taxon>
    </lineage>
</organism>
<dbReference type="InterPro" id="IPR032763">
    <property type="entry name" value="RIC3_N"/>
</dbReference>
<dbReference type="PANTHER" id="PTHR21723:SF3">
    <property type="entry name" value="PROTEIN RIC-3"/>
    <property type="match status" value="1"/>
</dbReference>
<dbReference type="PANTHER" id="PTHR21723">
    <property type="entry name" value="RESISTANCE TO INHIBITORS OF CHOLINESTERASE PROTEIN 3 RIC3"/>
    <property type="match status" value="1"/>
</dbReference>
<comment type="similarity">
    <text evidence="2">Belongs to the ric-3 family.</text>
</comment>
<proteinExistence type="inferred from homology"/>
<dbReference type="Pfam" id="PF15361">
    <property type="entry name" value="RIC3"/>
    <property type="match status" value="1"/>
</dbReference>
<accession>A0AAE1LGQ1</accession>
<feature type="compositionally biased region" description="Basic and acidic residues" evidence="7">
    <location>
        <begin position="953"/>
        <end position="979"/>
    </location>
</feature>
<dbReference type="GO" id="GO:0007271">
    <property type="term" value="P:synaptic transmission, cholinergic"/>
    <property type="evidence" value="ECO:0007669"/>
    <property type="project" value="TreeGrafter"/>
</dbReference>
<dbReference type="InterPro" id="IPR026160">
    <property type="entry name" value="Ric3"/>
</dbReference>
<feature type="compositionally biased region" description="Low complexity" evidence="7">
    <location>
        <begin position="443"/>
        <end position="454"/>
    </location>
</feature>
<keyword evidence="5 8" id="KW-1133">Transmembrane helix</keyword>
<evidence type="ECO:0000256" key="1">
    <source>
        <dbReference type="ARBA" id="ARBA00004586"/>
    </source>
</evidence>
<comment type="subcellular location">
    <subcellularLocation>
        <location evidence="1">Endoplasmic reticulum membrane</location>
    </subcellularLocation>
</comment>
<dbReference type="Proteomes" id="UP001219518">
    <property type="component" value="Unassembled WGS sequence"/>
</dbReference>
<feature type="region of interest" description="Disordered" evidence="7">
    <location>
        <begin position="892"/>
        <end position="1029"/>
    </location>
</feature>
<dbReference type="GO" id="GO:0005789">
    <property type="term" value="C:endoplasmic reticulum membrane"/>
    <property type="evidence" value="ECO:0007669"/>
    <property type="project" value="UniProtKB-SubCell"/>
</dbReference>
<evidence type="ECO:0000313" key="10">
    <source>
        <dbReference type="EMBL" id="KAK3919053.1"/>
    </source>
</evidence>
<sequence>MPTEISTGKTVFILAAVVGCFAVLWPRLFHPMLQSAIYEKSPLENTAGCCDVISDMDVNAMRILKEMCGRILTKHDELDPKFLSDFEHGKMSKDVINTCKREVLNTCGVDITSFLAEQVGLGQTYRQILDNIKTFNNSVCLKQHFGLERSLVGAARHWSHSSPKNLRQERPPHMRPDLMHAALRERGRAIPQSNVVPRILEGRPGPIPGMRPPMGGAGHVVPPPKATQGALGILMPLYTIGIVMIFVYTMMKLLMRRNNEAESVNNFQSDPNFRHYVFADQHGGQNGTNKHRYDQPTKLGEIEMLMLRRRLQETEAAMERIVKRVGMVPFKSEFAAQYCIEYSGHYLGIMSTVCECYDITLIPTSIFSLCHLVETAISGLLAEVDRQRENVAKQADQLSGKGENGLQAEPKKEGEAEQEAASVKVVNMETTASCEGGKPWTGSRPSTPTASRSRPPSRPPTPLEREAATIPPPQDAQEIYLEGALPSQAQLLVSESETEAHKAAPGEVEVENSNDPPVILSGKMTLSLIPDPLAHGSDDEGHTGRDSGQESEQDEAHDSNGLEQKVLQCNSTNSSHAELTDQSELSDQYEDTESFETIDYSVSVNLNVVGVLTDSKPKEHTNTNGQHLTPSENLSIKPVKPSPKPNKCRKRAISKNEDEVESTNESAKHVGFSQDSIQNFPISDENNLQQKIPTDKKKNLSFAFCDEKSDEYLEEDVLCDSDADGVKLTPRMEGEQPISQQGAVDENQVPPVALQRLKNLDEDFLLSEIDDIIEEAVQCVRQELNDKQNQNPANWDDDEEEEVEKEEEILTDGEDGEEGDEYGNDIESDIRDALKESEKMRKSVHEKVEEVKLSLAPTASFLNNGVEVNLSQSKVKFADNSNDISADKVQFFGDKNNVDGEEEEEVIEEEEVEVEEEELDDEYEEEVDEEEEEEEVEDEEEEEDEEVDIEEAVEGKDVKPKSLEAAEKLVSDDVKVDHDVEYDEDEETEEEEEEEEEEEDVDEGAYGEEEEEDREVVGKAHVSSQNGKQ</sequence>
<feature type="compositionally biased region" description="Acidic residues" evidence="7">
    <location>
        <begin position="899"/>
        <end position="952"/>
    </location>
</feature>
<evidence type="ECO:0000256" key="5">
    <source>
        <dbReference type="ARBA" id="ARBA00022989"/>
    </source>
</evidence>
<evidence type="ECO:0000256" key="7">
    <source>
        <dbReference type="SAM" id="MobiDB-lite"/>
    </source>
</evidence>
<feature type="domain" description="Resistance to inhibitors of cholinesterase protein 3 N-terminal" evidence="9">
    <location>
        <begin position="186"/>
        <end position="323"/>
    </location>
</feature>
<feature type="region of interest" description="Disordered" evidence="7">
    <location>
        <begin position="784"/>
        <end position="826"/>
    </location>
</feature>
<evidence type="ECO:0000259" key="9">
    <source>
        <dbReference type="Pfam" id="PF15361"/>
    </source>
</evidence>
<name>A0AAE1LGQ1_9NEOP</name>
<feature type="compositionally biased region" description="Acidic residues" evidence="7">
    <location>
        <begin position="980"/>
        <end position="1014"/>
    </location>
</feature>
<evidence type="ECO:0000256" key="8">
    <source>
        <dbReference type="SAM" id="Phobius"/>
    </source>
</evidence>
<evidence type="ECO:0000313" key="11">
    <source>
        <dbReference type="Proteomes" id="UP001219518"/>
    </source>
</evidence>
<feature type="compositionally biased region" description="Acidic residues" evidence="7">
    <location>
        <begin position="795"/>
        <end position="826"/>
    </location>
</feature>
<dbReference type="EMBL" id="JAHWGI010000969">
    <property type="protein sequence ID" value="KAK3919053.1"/>
    <property type="molecule type" value="Genomic_DNA"/>
</dbReference>
<gene>
    <name evidence="10" type="ORF">KUF71_008202</name>
</gene>
<keyword evidence="4" id="KW-0256">Endoplasmic reticulum</keyword>
<dbReference type="GO" id="GO:0043025">
    <property type="term" value="C:neuronal cell body"/>
    <property type="evidence" value="ECO:0007669"/>
    <property type="project" value="TreeGrafter"/>
</dbReference>
<protein>
    <submittedName>
        <fullName evidence="10">Dynein heavy chain-like protein</fullName>
    </submittedName>
</protein>
<feature type="compositionally biased region" description="Basic and acidic residues" evidence="7">
    <location>
        <begin position="536"/>
        <end position="560"/>
    </location>
</feature>
<keyword evidence="6 8" id="KW-0472">Membrane</keyword>
<feature type="transmembrane region" description="Helical" evidence="8">
    <location>
        <begin position="12"/>
        <end position="29"/>
    </location>
</feature>
<feature type="compositionally biased region" description="Polar residues" evidence="7">
    <location>
        <begin position="572"/>
        <end position="586"/>
    </location>
</feature>
<dbReference type="GO" id="GO:0043005">
    <property type="term" value="C:neuron projection"/>
    <property type="evidence" value="ECO:0007669"/>
    <property type="project" value="TreeGrafter"/>
</dbReference>
<evidence type="ECO:0000256" key="6">
    <source>
        <dbReference type="ARBA" id="ARBA00023136"/>
    </source>
</evidence>
<evidence type="ECO:0000256" key="3">
    <source>
        <dbReference type="ARBA" id="ARBA00022692"/>
    </source>
</evidence>
<feature type="compositionally biased region" description="Polar residues" evidence="7">
    <location>
        <begin position="622"/>
        <end position="634"/>
    </location>
</feature>
<dbReference type="GO" id="GO:0034394">
    <property type="term" value="P:protein localization to cell surface"/>
    <property type="evidence" value="ECO:0007669"/>
    <property type="project" value="TreeGrafter"/>
</dbReference>
<reference evidence="10" key="1">
    <citation type="submission" date="2021-07" db="EMBL/GenBank/DDBJ databases">
        <authorList>
            <person name="Catto M.A."/>
            <person name="Jacobson A."/>
            <person name="Kennedy G."/>
            <person name="Labadie P."/>
            <person name="Hunt B.G."/>
            <person name="Srinivasan R."/>
        </authorList>
    </citation>
    <scope>NUCLEOTIDE SEQUENCE</scope>
    <source>
        <strain evidence="10">PL_HMW_Pooled</strain>
        <tissue evidence="10">Head</tissue>
    </source>
</reference>
<comment type="caution">
    <text evidence="10">The sequence shown here is derived from an EMBL/GenBank/DDBJ whole genome shotgun (WGS) entry which is preliminary data.</text>
</comment>
<evidence type="ECO:0000256" key="4">
    <source>
        <dbReference type="ARBA" id="ARBA00022824"/>
    </source>
</evidence>
<evidence type="ECO:0000256" key="2">
    <source>
        <dbReference type="ARBA" id="ARBA00008538"/>
    </source>
</evidence>
<reference evidence="10" key="2">
    <citation type="journal article" date="2023" name="BMC Genomics">
        <title>Pest status, molecular evolution, and epigenetic factors derived from the genome assembly of Frankliniella fusca, a thysanopteran phytovirus vector.</title>
        <authorList>
            <person name="Catto M.A."/>
            <person name="Labadie P.E."/>
            <person name="Jacobson A.L."/>
            <person name="Kennedy G.G."/>
            <person name="Srinivasan R."/>
            <person name="Hunt B.G."/>
        </authorList>
    </citation>
    <scope>NUCLEOTIDE SEQUENCE</scope>
    <source>
        <strain evidence="10">PL_HMW_Pooled</strain>
    </source>
</reference>
<dbReference type="GO" id="GO:0045202">
    <property type="term" value="C:synapse"/>
    <property type="evidence" value="ECO:0007669"/>
    <property type="project" value="GOC"/>
</dbReference>